<keyword evidence="2" id="KW-1185">Reference proteome</keyword>
<evidence type="ECO:0000313" key="2">
    <source>
        <dbReference type="Proteomes" id="UP001279734"/>
    </source>
</evidence>
<proteinExistence type="predicted"/>
<accession>A0AAD3SF77</accession>
<protein>
    <submittedName>
        <fullName evidence="1">Uncharacterized protein</fullName>
    </submittedName>
</protein>
<name>A0AAD3SF77_NEPGR</name>
<evidence type="ECO:0000313" key="1">
    <source>
        <dbReference type="EMBL" id="GMH10143.1"/>
    </source>
</evidence>
<gene>
    <name evidence="1" type="ORF">Nepgr_011984</name>
</gene>
<organism evidence="1 2">
    <name type="scientific">Nepenthes gracilis</name>
    <name type="common">Slender pitcher plant</name>
    <dbReference type="NCBI Taxonomy" id="150966"/>
    <lineage>
        <taxon>Eukaryota</taxon>
        <taxon>Viridiplantae</taxon>
        <taxon>Streptophyta</taxon>
        <taxon>Embryophyta</taxon>
        <taxon>Tracheophyta</taxon>
        <taxon>Spermatophyta</taxon>
        <taxon>Magnoliopsida</taxon>
        <taxon>eudicotyledons</taxon>
        <taxon>Gunneridae</taxon>
        <taxon>Pentapetalae</taxon>
        <taxon>Caryophyllales</taxon>
        <taxon>Nepenthaceae</taxon>
        <taxon>Nepenthes</taxon>
    </lineage>
</organism>
<dbReference type="Proteomes" id="UP001279734">
    <property type="component" value="Unassembled WGS sequence"/>
</dbReference>
<reference evidence="1" key="1">
    <citation type="submission" date="2023-05" db="EMBL/GenBank/DDBJ databases">
        <title>Nepenthes gracilis genome sequencing.</title>
        <authorList>
            <person name="Fukushima K."/>
        </authorList>
    </citation>
    <scope>NUCLEOTIDE SEQUENCE</scope>
    <source>
        <strain evidence="1">SING2019-196</strain>
    </source>
</reference>
<comment type="caution">
    <text evidence="1">The sequence shown here is derived from an EMBL/GenBank/DDBJ whole genome shotgun (WGS) entry which is preliminary data.</text>
</comment>
<dbReference type="EMBL" id="BSYO01000009">
    <property type="protein sequence ID" value="GMH10143.1"/>
    <property type="molecule type" value="Genomic_DNA"/>
</dbReference>
<dbReference type="AlphaFoldDB" id="A0AAD3SF77"/>
<sequence>MALCRELQPNSMDELQPPTVTPSTGLAAAGGGSRGLLLWFKRVIKTQNKKVLMLMDLLCKEDNGHIQMVLCNGRTVYLLGYVGNILPQRSLRRQCIRRWLDRPATELHV</sequence>